<keyword evidence="2" id="KW-1185">Reference proteome</keyword>
<dbReference type="HOGENOM" id="CLU_912460_0_0_1"/>
<evidence type="ECO:0000313" key="1">
    <source>
        <dbReference type="EMBL" id="EPE10565.1"/>
    </source>
</evidence>
<sequence length="305" mass="33660">MNTIPILDPMVHMPLDSDIFEATAHHRRTVFLLATPGGDRHELKMMLQTPLWDSLRISPSFTIRDRDPDVKFVQLFPTQRQDLPATASKTSWWYSDAHLAWFDNGFFCSQVPNIAVLIQAVIDVVLKEKTDHGIPFANMVIGGIGQAGVVAMGVVLACGVEGIRYISVDAGVPLLTRMQPLLQLIKDQNANSQLAMFSLAIFFRANLGLTVPNQHLGNDTTTKMKGGLISMLFHPSIGTNLDKDSRIRAQQSLKVAGYNVRLGIGQTPRHSSYYGDNVNTLYNSIVDSLKWMDLDDSNLDPLGGG</sequence>
<dbReference type="EMBL" id="KE148146">
    <property type="protein sequence ID" value="EPE10565.1"/>
    <property type="molecule type" value="Genomic_DNA"/>
</dbReference>
<reference evidence="1 2" key="1">
    <citation type="journal article" date="2013" name="BMC Genomics">
        <title>The genome and transcriptome of the pine saprophyte Ophiostoma piceae, and a comparison with the bark beetle-associated pine pathogen Grosmannia clavigera.</title>
        <authorList>
            <person name="Haridas S."/>
            <person name="Wang Y."/>
            <person name="Lim L."/>
            <person name="Massoumi Alamouti S."/>
            <person name="Jackman S."/>
            <person name="Docking R."/>
            <person name="Robertson G."/>
            <person name="Birol I."/>
            <person name="Bohlmann J."/>
            <person name="Breuil C."/>
        </authorList>
    </citation>
    <scope>NUCLEOTIDE SEQUENCE [LARGE SCALE GENOMIC DNA]</scope>
    <source>
        <strain evidence="1 2">UAMH 11346</strain>
    </source>
</reference>
<name>S3DAJ9_OPHP1</name>
<protein>
    <submittedName>
        <fullName evidence="1">Uncharacterized protein</fullName>
    </submittedName>
</protein>
<evidence type="ECO:0000313" key="2">
    <source>
        <dbReference type="Proteomes" id="UP000016923"/>
    </source>
</evidence>
<dbReference type="AlphaFoldDB" id="S3DAJ9"/>
<proteinExistence type="predicted"/>
<gene>
    <name evidence="1" type="ORF">F503_05660</name>
</gene>
<accession>S3DAJ9</accession>
<dbReference type="VEuPathDB" id="FungiDB:F503_05660"/>
<organism evidence="1 2">
    <name type="scientific">Ophiostoma piceae (strain UAMH 11346)</name>
    <name type="common">Sap stain fungus</name>
    <dbReference type="NCBI Taxonomy" id="1262450"/>
    <lineage>
        <taxon>Eukaryota</taxon>
        <taxon>Fungi</taxon>
        <taxon>Dikarya</taxon>
        <taxon>Ascomycota</taxon>
        <taxon>Pezizomycotina</taxon>
        <taxon>Sordariomycetes</taxon>
        <taxon>Sordariomycetidae</taxon>
        <taxon>Ophiostomatales</taxon>
        <taxon>Ophiostomataceae</taxon>
        <taxon>Ophiostoma</taxon>
    </lineage>
</organism>
<dbReference type="Proteomes" id="UP000016923">
    <property type="component" value="Unassembled WGS sequence"/>
</dbReference>